<dbReference type="RefSeq" id="WP_189245529.1">
    <property type="nucleotide sequence ID" value="NZ_BMQJ01000002.1"/>
</dbReference>
<dbReference type="Proteomes" id="UP000611554">
    <property type="component" value="Unassembled WGS sequence"/>
</dbReference>
<feature type="compositionally biased region" description="Polar residues" evidence="1">
    <location>
        <begin position="58"/>
        <end position="72"/>
    </location>
</feature>
<proteinExistence type="predicted"/>
<feature type="compositionally biased region" description="Low complexity" evidence="1">
    <location>
        <begin position="93"/>
        <end position="107"/>
    </location>
</feature>
<dbReference type="SMART" id="SM00028">
    <property type="entry name" value="TPR"/>
    <property type="match status" value="3"/>
</dbReference>
<feature type="compositionally biased region" description="Low complexity" evidence="1">
    <location>
        <begin position="1"/>
        <end position="11"/>
    </location>
</feature>
<feature type="region of interest" description="Disordered" evidence="1">
    <location>
        <begin position="1"/>
        <end position="23"/>
    </location>
</feature>
<dbReference type="InterPro" id="IPR019734">
    <property type="entry name" value="TPR_rpt"/>
</dbReference>
<dbReference type="InterPro" id="IPR024983">
    <property type="entry name" value="CHAT_dom"/>
</dbReference>
<protein>
    <submittedName>
        <fullName evidence="3">CHAT domain-containing protein</fullName>
    </submittedName>
</protein>
<evidence type="ECO:0000313" key="4">
    <source>
        <dbReference type="Proteomes" id="UP000611554"/>
    </source>
</evidence>
<name>A0ABQ2QKK0_9ACTN</name>
<dbReference type="Gene3D" id="1.25.40.10">
    <property type="entry name" value="Tetratricopeptide repeat domain"/>
    <property type="match status" value="1"/>
</dbReference>
<dbReference type="InterPro" id="IPR011990">
    <property type="entry name" value="TPR-like_helical_dom_sf"/>
</dbReference>
<feature type="region of interest" description="Disordered" evidence="1">
    <location>
        <begin position="36"/>
        <end position="113"/>
    </location>
</feature>
<dbReference type="SUPFAM" id="SSF48452">
    <property type="entry name" value="TPR-like"/>
    <property type="match status" value="2"/>
</dbReference>
<dbReference type="EMBL" id="BMQJ01000002">
    <property type="protein sequence ID" value="GGP85412.1"/>
    <property type="molecule type" value="Genomic_DNA"/>
</dbReference>
<organism evidence="3 4">
    <name type="scientific">Streptosporangium pseudovulgare</name>
    <dbReference type="NCBI Taxonomy" id="35765"/>
    <lineage>
        <taxon>Bacteria</taxon>
        <taxon>Bacillati</taxon>
        <taxon>Actinomycetota</taxon>
        <taxon>Actinomycetes</taxon>
        <taxon>Streptosporangiales</taxon>
        <taxon>Streptosporangiaceae</taxon>
        <taxon>Streptosporangium</taxon>
    </lineage>
</organism>
<comment type="caution">
    <text evidence="3">The sequence shown here is derived from an EMBL/GenBank/DDBJ whole genome shotgun (WGS) entry which is preliminary data.</text>
</comment>
<dbReference type="Pfam" id="PF12770">
    <property type="entry name" value="CHAT"/>
    <property type="match status" value="1"/>
</dbReference>
<evidence type="ECO:0000313" key="3">
    <source>
        <dbReference type="EMBL" id="GGP85412.1"/>
    </source>
</evidence>
<accession>A0ABQ2QKK0</accession>
<sequence>MTTDEALAAAERALELSGSDPAAARELARDVLRSVGPWSSADSQGSAAPWSPADPWSSAATGSSADPWSSADTWDGDTAASRGGAVAVPQDRAPAAAHDGSPAAHDGSPAADDGIRAALPAEAAAVAHRALAVAARELGDLPLAEEHLRRAVRVALRAGLPYRAAQARLSLVHVLTELGHPRRALAVATAAEPCLPPAETARLAVHRAGALTRLGRYAEALAQCDRAVGALDGDAHYLAGALLNRGLIRVFLGCFGEAEADLRRCAELARGAGLDHVLALAEGNLPFLAARRGDLPAAFTAYRRAENSLFGFPERLATMRCDLAEALVDAHLPGEARALLDLAVPELSAAGAEVALADARLLLARVELRTGDPRRAAEHAEPAAAALAAQGRTALVPLAAEVLLRARLASGPPSRELAAELLSCAADLDGAGRPDLSRELRFAAAETALRLGDRAGAREQLAVLARRAPGLLRHRAAALHRALSGDRRGAFAAVRAGLTEAGSAASALDDPAIRAYAVGAGEPLARFGLALALETGRGRAVLAWAERWRAVAGGAGRPVAPDVEELRAALGEAALVEFVRDGDGLVAVAVTPERVALRRLGPFTAVAEATVRLRYGLRRSHLRDGRIPGLDGDAALLERLLFGALRRSLGDRPLVVVPTGSLHTLPWPVLPLNAGRPVTVASAAAAWLAGHRAPAVPGGRTVAVAGPALRCAGAEAAMVAARRPGTERVAARRAEVLAALEGAEVAHLAAHGVFSPGSPLLSSIHLDDGPLMAYDLLRLRRPPALAVLSACDAGMARVPADGAPLGLAGAFLSVGSRCVVASLVPVRDEPALALMEVFHELLATGHPPARALAAASAKTGVAGFACFGYGDRPVPAARP</sequence>
<evidence type="ECO:0000256" key="1">
    <source>
        <dbReference type="SAM" id="MobiDB-lite"/>
    </source>
</evidence>
<evidence type="ECO:0000259" key="2">
    <source>
        <dbReference type="Pfam" id="PF12770"/>
    </source>
</evidence>
<keyword evidence="4" id="KW-1185">Reference proteome</keyword>
<reference evidence="4" key="1">
    <citation type="journal article" date="2019" name="Int. J. Syst. Evol. Microbiol.">
        <title>The Global Catalogue of Microorganisms (GCM) 10K type strain sequencing project: providing services to taxonomists for standard genome sequencing and annotation.</title>
        <authorList>
            <consortium name="The Broad Institute Genomics Platform"/>
            <consortium name="The Broad Institute Genome Sequencing Center for Infectious Disease"/>
            <person name="Wu L."/>
            <person name="Ma J."/>
        </authorList>
    </citation>
    <scope>NUCLEOTIDE SEQUENCE [LARGE SCALE GENOMIC DNA]</scope>
    <source>
        <strain evidence="4">JCM 3115</strain>
    </source>
</reference>
<gene>
    <name evidence="3" type="ORF">GCM10010140_13400</name>
</gene>
<feature type="domain" description="CHAT" evidence="2">
    <location>
        <begin position="637"/>
        <end position="856"/>
    </location>
</feature>